<dbReference type="EMBL" id="PVLR01000008">
    <property type="protein sequence ID" value="PRD69953.1"/>
    <property type="molecule type" value="Genomic_DNA"/>
</dbReference>
<dbReference type="PANTHER" id="PTHR40943">
    <property type="entry name" value="CYTOPLASMIC PROTEIN-RELATED"/>
    <property type="match status" value="1"/>
</dbReference>
<sequence length="123" mass="13491">MSAQPLLSFGLPVSGAPELSHSKPERLLRGNPLRETWNALDAPLNGAGELSSGVWRCEPGQWRIAFGPTEQEIFTVLEGCCRLHREDGSFEQAGPGQAIRIPPGFTGSFEVIERMTKVYVIIK</sequence>
<dbReference type="Proteomes" id="UP000238326">
    <property type="component" value="Unassembled WGS sequence"/>
</dbReference>
<proteinExistence type="predicted"/>
<protein>
    <submittedName>
        <fullName evidence="2">Cupin</fullName>
    </submittedName>
</protein>
<reference evidence="2 3" key="1">
    <citation type="submission" date="2018-03" db="EMBL/GenBank/DDBJ databases">
        <title>Comparative genomics illustrates the genes involved in a hyperalkaliphilic mechanisms of Serpentinomonas isolated from highly-alkaline calcium-rich serpentinized springs.</title>
        <authorList>
            <person name="Suzuki S."/>
            <person name="Ishii S."/>
            <person name="Walworth N."/>
            <person name="Bird L."/>
            <person name="Kuenen J.G."/>
            <person name="Nealson K.H."/>
        </authorList>
    </citation>
    <scope>NUCLEOTIDE SEQUENCE [LARGE SCALE GENOMIC DNA]</scope>
    <source>
        <strain evidence="2 3">83</strain>
    </source>
</reference>
<keyword evidence="3" id="KW-1185">Reference proteome</keyword>
<dbReference type="RefSeq" id="WP_105728544.1">
    <property type="nucleotide sequence ID" value="NZ_PVLR01000008.1"/>
</dbReference>
<feature type="domain" description="(S)-ureidoglycine aminohydrolase cupin" evidence="1">
    <location>
        <begin position="48"/>
        <end position="119"/>
    </location>
</feature>
<evidence type="ECO:0000313" key="3">
    <source>
        <dbReference type="Proteomes" id="UP000238326"/>
    </source>
</evidence>
<organism evidence="2 3">
    <name type="scientific">Malikia spinosa</name>
    <dbReference type="NCBI Taxonomy" id="86180"/>
    <lineage>
        <taxon>Bacteria</taxon>
        <taxon>Pseudomonadati</taxon>
        <taxon>Pseudomonadota</taxon>
        <taxon>Betaproteobacteria</taxon>
        <taxon>Burkholderiales</taxon>
        <taxon>Comamonadaceae</taxon>
        <taxon>Malikia</taxon>
    </lineage>
</organism>
<dbReference type="InterPro" id="IPR014710">
    <property type="entry name" value="RmlC-like_jellyroll"/>
</dbReference>
<dbReference type="OrthoDB" id="9799053at2"/>
<evidence type="ECO:0000313" key="2">
    <source>
        <dbReference type="EMBL" id="PRD69953.1"/>
    </source>
</evidence>
<dbReference type="InterPro" id="IPR011051">
    <property type="entry name" value="RmlC_Cupin_sf"/>
</dbReference>
<dbReference type="SUPFAM" id="SSF51182">
    <property type="entry name" value="RmlC-like cupins"/>
    <property type="match status" value="1"/>
</dbReference>
<name>A0A2S9KHM5_9BURK</name>
<dbReference type="AlphaFoldDB" id="A0A2S9KHM5"/>
<accession>A0A2S9KHM5</accession>
<gene>
    <name evidence="2" type="ORF">C6P61_03485</name>
</gene>
<dbReference type="Gene3D" id="2.60.120.10">
    <property type="entry name" value="Jelly Rolls"/>
    <property type="match status" value="1"/>
</dbReference>
<evidence type="ECO:0000259" key="1">
    <source>
        <dbReference type="Pfam" id="PF05899"/>
    </source>
</evidence>
<comment type="caution">
    <text evidence="2">The sequence shown here is derived from an EMBL/GenBank/DDBJ whole genome shotgun (WGS) entry which is preliminary data.</text>
</comment>
<dbReference type="InterPro" id="IPR008579">
    <property type="entry name" value="UGlyAH_Cupin_dom"/>
</dbReference>
<dbReference type="Pfam" id="PF05899">
    <property type="entry name" value="Cupin_3"/>
    <property type="match status" value="1"/>
</dbReference>
<dbReference type="PANTHER" id="PTHR40943:SF1">
    <property type="entry name" value="CYTOPLASMIC PROTEIN"/>
    <property type="match status" value="1"/>
</dbReference>